<accession>A0AAJ2PZH3</accession>
<feature type="non-terminal residue" evidence="3">
    <location>
        <position position="612"/>
    </location>
</feature>
<feature type="chain" id="PRO_5042572215" evidence="2">
    <location>
        <begin position="35"/>
        <end position="612"/>
    </location>
</feature>
<feature type="compositionally biased region" description="Polar residues" evidence="1">
    <location>
        <begin position="395"/>
        <end position="413"/>
    </location>
</feature>
<gene>
    <name evidence="3" type="ORF">PV367_44025</name>
</gene>
<dbReference type="Proteomes" id="UP001273589">
    <property type="component" value="Unassembled WGS sequence"/>
</dbReference>
<keyword evidence="2" id="KW-0732">Signal</keyword>
<evidence type="ECO:0000313" key="3">
    <source>
        <dbReference type="EMBL" id="MDX3136610.1"/>
    </source>
</evidence>
<proteinExistence type="predicted"/>
<evidence type="ECO:0000256" key="1">
    <source>
        <dbReference type="SAM" id="MobiDB-lite"/>
    </source>
</evidence>
<dbReference type="RefSeq" id="WP_319699682.1">
    <property type="nucleotide sequence ID" value="NZ_JARAWN010000615.1"/>
</dbReference>
<comment type="caution">
    <text evidence="3">The sequence shown here is derived from an EMBL/GenBank/DDBJ whole genome shotgun (WGS) entry which is preliminary data.</text>
</comment>
<dbReference type="EMBL" id="JARAWN010000615">
    <property type="protein sequence ID" value="MDX3136610.1"/>
    <property type="molecule type" value="Genomic_DNA"/>
</dbReference>
<feature type="signal peptide" evidence="2">
    <location>
        <begin position="1"/>
        <end position="34"/>
    </location>
</feature>
<organism evidence="3 4">
    <name type="scientific">Streptomyces europaeiscabiei</name>
    <dbReference type="NCBI Taxonomy" id="146819"/>
    <lineage>
        <taxon>Bacteria</taxon>
        <taxon>Bacillati</taxon>
        <taxon>Actinomycetota</taxon>
        <taxon>Actinomycetes</taxon>
        <taxon>Kitasatosporales</taxon>
        <taxon>Streptomycetaceae</taxon>
        <taxon>Streptomyces</taxon>
    </lineage>
</organism>
<feature type="compositionally biased region" description="Gly residues" evidence="1">
    <location>
        <begin position="420"/>
        <end position="434"/>
    </location>
</feature>
<reference evidence="3" key="1">
    <citation type="journal article" date="2023" name="Microb. Genom.">
        <title>Mesoterricola silvestris gen. nov., sp. nov., Mesoterricola sediminis sp. nov., Geothrix oryzae sp. nov., Geothrix edaphica sp. nov., Geothrix rubra sp. nov., and Geothrix limicola sp. nov., six novel members of Acidobacteriota isolated from soils.</title>
        <authorList>
            <person name="Weisberg A.J."/>
            <person name="Pearce E."/>
            <person name="Kramer C.G."/>
            <person name="Chang J.H."/>
            <person name="Clarke C.R."/>
        </authorList>
    </citation>
    <scope>NUCLEOTIDE SEQUENCE</scope>
    <source>
        <strain evidence="3">ND06-05F</strain>
    </source>
</reference>
<dbReference type="InterPro" id="IPR025584">
    <property type="entry name" value="Cthe_2159"/>
</dbReference>
<dbReference type="Pfam" id="PF14262">
    <property type="entry name" value="Cthe_2159"/>
    <property type="match status" value="1"/>
</dbReference>
<sequence>MNIRMNTWKRRARGFRTKAAAALASVVLATAALAGCSSGSDSGSASSDASSSASAAAAVDGTQDAAAVLADNEDTHAEDGDTEYEKSEAVSIELKGDSASADGKGVDVDGSTVTITSSGTYLLSGSLDDGQIVVTAPEATVRLVLDGVDISSSSGSAIAATEAERLVVVLADGSENKLSDTDSYADDAEANAALYSAGDLTIGGSGSLTVKGNGNDAIAGKDGLVVEGGNITVEAADDGVRGKDYLVITGGTVTVTAKGDGLKSDNADEEDAGYLAVSGGTVSVTANGDAVDAATDLVVTGGKLTVKAEAADDTSAHGLKSGVITVLEGGTIDVNASADALHGDAAVHLDGADVTLAAGDDGIHAEGDLVISKGTLNITGSNEGLEGKDILVRGGTSNVTSNDDGVNASGSEATSEEQQGGQGGGPGGGGGGENVGDYSAKVTGGTLVLNSQGDGFDSNGTAEITGGTIVVNGPEMGGNGALDVNGSFTVGGGTLLAAGSAGMVVAPDEGSEQGWLSATLDASVEAGTILHIVDADGKVVASYVTSKTIQNVVYSGDSIKSGEKYTVYSGGSTSGSDTGGLAGSGKLGSAKKIATVTAGEAPEGGGFGGGPG</sequence>
<protein>
    <submittedName>
        <fullName evidence="3">Carbohydrate-binding domain-containing protein</fullName>
    </submittedName>
</protein>
<feature type="region of interest" description="Disordered" evidence="1">
    <location>
        <begin position="387"/>
        <end position="437"/>
    </location>
</feature>
<dbReference type="AlphaFoldDB" id="A0AAJ2PZH3"/>
<evidence type="ECO:0000256" key="2">
    <source>
        <dbReference type="SAM" id="SignalP"/>
    </source>
</evidence>
<evidence type="ECO:0000313" key="4">
    <source>
        <dbReference type="Proteomes" id="UP001273589"/>
    </source>
</evidence>
<name>A0AAJ2PZH3_9ACTN</name>